<keyword evidence="1" id="KW-0472">Membrane</keyword>
<dbReference type="HOGENOM" id="CLU_023672_0_0_6"/>
<protein>
    <submittedName>
        <fullName evidence="2">Site-specific recombinase</fullName>
    </submittedName>
</protein>
<gene>
    <name evidence="2" type="ordered locus">Q7C_2033</name>
</gene>
<accession>I1YJS9</accession>
<feature type="transmembrane region" description="Helical" evidence="1">
    <location>
        <begin position="437"/>
        <end position="461"/>
    </location>
</feature>
<feature type="transmembrane region" description="Helical" evidence="1">
    <location>
        <begin position="481"/>
        <end position="506"/>
    </location>
</feature>
<proteinExistence type="predicted"/>
<keyword evidence="1" id="KW-0812">Transmembrane</keyword>
<dbReference type="PIRSF" id="PIRSF015380">
    <property type="entry name" value="Site-sp_rcmb"/>
    <property type="match status" value="1"/>
</dbReference>
<dbReference type="Proteomes" id="UP000009145">
    <property type="component" value="Chromosome"/>
</dbReference>
<evidence type="ECO:0000256" key="1">
    <source>
        <dbReference type="SAM" id="Phobius"/>
    </source>
</evidence>
<dbReference type="KEGG" id="mec:Q7C_2033"/>
<dbReference type="STRING" id="754477.Q7C_2033"/>
<dbReference type="PATRIC" id="fig|754477.3.peg.2001"/>
<feature type="transmembrane region" description="Helical" evidence="1">
    <location>
        <begin position="598"/>
        <end position="625"/>
    </location>
</feature>
<dbReference type="RefSeq" id="WP_014704591.1">
    <property type="nucleotide sequence ID" value="NC_017856.1"/>
</dbReference>
<reference evidence="2 3" key="1">
    <citation type="journal article" date="2012" name="J. Bacteriol.">
        <title>Complete genome sequences of Methylophaga sp. strain JAM1 and Methylophaga sp. strain JAM7.</title>
        <authorList>
            <person name="Villeneuve C."/>
            <person name="Martineau C."/>
            <person name="Mauffrey F."/>
            <person name="Villemur R."/>
        </authorList>
    </citation>
    <scope>NUCLEOTIDE SEQUENCE [LARGE SCALE GENOMIC DNA]</scope>
    <source>
        <strain evidence="2 3">JAM7</strain>
    </source>
</reference>
<feature type="transmembrane region" description="Helical" evidence="1">
    <location>
        <begin position="548"/>
        <end position="568"/>
    </location>
</feature>
<name>I1YJS9_METFJ</name>
<dbReference type="OrthoDB" id="5688397at2"/>
<keyword evidence="3" id="KW-1185">Reference proteome</keyword>
<dbReference type="AlphaFoldDB" id="I1YJS9"/>
<evidence type="ECO:0000313" key="3">
    <source>
        <dbReference type="Proteomes" id="UP000009145"/>
    </source>
</evidence>
<feature type="transmembrane region" description="Helical" evidence="1">
    <location>
        <begin position="371"/>
        <end position="393"/>
    </location>
</feature>
<organism evidence="2 3">
    <name type="scientific">Methylophaga frappieri (strain ATCC BAA-2434 / DSM 25690 / JAM7)</name>
    <dbReference type="NCBI Taxonomy" id="754477"/>
    <lineage>
        <taxon>Bacteria</taxon>
        <taxon>Pseudomonadati</taxon>
        <taxon>Pseudomonadota</taxon>
        <taxon>Gammaproteobacteria</taxon>
        <taxon>Thiotrichales</taxon>
        <taxon>Piscirickettsiaceae</taxon>
        <taxon>Methylophaga</taxon>
    </lineage>
</organism>
<keyword evidence="1" id="KW-1133">Transmembrane helix</keyword>
<dbReference type="InterPro" id="IPR011385">
    <property type="entry name" value="Site-sp_rcmbase"/>
</dbReference>
<dbReference type="eggNOG" id="COG4389">
    <property type="taxonomic scope" value="Bacteria"/>
</dbReference>
<dbReference type="EMBL" id="CP003380">
    <property type="protein sequence ID" value="AFJ03172.1"/>
    <property type="molecule type" value="Genomic_DNA"/>
</dbReference>
<dbReference type="Pfam" id="PF10136">
    <property type="entry name" value="SpecificRecomb"/>
    <property type="match status" value="1"/>
</dbReference>
<sequence>MPQFFDADKLKAEFHHDNSVLGALRTVIAELRKGGEQDAATRMDALLDLLDNDTELRQLVGERFHEWFVEQNLYSAIVSLGIFSRRGFLNEFMTRLYDKMNPPPLDLTNAKDALTLLFSQRSDNDWLETISSVQWLKLHLLLCQDLDVEIKQRSINHFKEQCLYAIEMLAIWVAAEELEPELMRIDKRLVDNDSAFIVLQRELQPFVQNMYQRFNDPEVEPYNPDHIWVMLDQCRELVQRLRRRGAGAAGSSISVAHLLERLEQTLERIEELLTILTDPDPLSEQTRCLSLWQKLVLATTEKNSLKSLVRNSIGMLSRSITQNKSDHGEHYVARDKSAFWALFGSAAGAGVLIALMALNKIYIEDLGFDKGFYTLLVSLNYGVGFMIVHMLHFTIASKQPAMTAANFAAEVERGENGRAVHKKLASLLIEVNRSQWAAVWGNVITAIIIASLIASFSLWYWQTQLIQPSTVNHLLNDITPIGGMAIFYASIAGVWLFCSGIIAGYFDNRADYLELRTRIRYHPLLRDWMKESWRENLGDYVHTHYGSLAGNFFFGVLLGITPYIGYLLDLPLDIRHVAFSAANLGYATFSSTMGIFEFFVYLLFVLIIGFFNLWVSFALALIVALRARGTRISRFSALMRSIWDQTKENPLRVFFPVGVAQQVIKSEQDNSEQTPSGS</sequence>
<feature type="transmembrane region" description="Helical" evidence="1">
    <location>
        <begin position="338"/>
        <end position="359"/>
    </location>
</feature>
<evidence type="ECO:0000313" key="2">
    <source>
        <dbReference type="EMBL" id="AFJ03172.1"/>
    </source>
</evidence>